<evidence type="ECO:0000256" key="1">
    <source>
        <dbReference type="ARBA" id="ARBA00000056"/>
    </source>
</evidence>
<evidence type="ECO:0000256" key="3">
    <source>
        <dbReference type="ARBA" id="ARBA00005081"/>
    </source>
</evidence>
<comment type="catalytic activity">
    <reaction evidence="1 7">
        <text>an N-acyl-D-glucosamine 6-phosphate = an N-acyl-D-mannosamine 6-phosphate</text>
        <dbReference type="Rhea" id="RHEA:23932"/>
        <dbReference type="ChEBI" id="CHEBI:57599"/>
        <dbReference type="ChEBI" id="CHEBI:57666"/>
        <dbReference type="EC" id="5.1.3.9"/>
    </reaction>
</comment>
<dbReference type="GO" id="GO:0047465">
    <property type="term" value="F:N-acylglucosamine-6-phosphate 2-epimerase activity"/>
    <property type="evidence" value="ECO:0007669"/>
    <property type="project" value="UniProtKB-EC"/>
</dbReference>
<dbReference type="GO" id="GO:0005829">
    <property type="term" value="C:cytosol"/>
    <property type="evidence" value="ECO:0007669"/>
    <property type="project" value="TreeGrafter"/>
</dbReference>
<dbReference type="SUPFAM" id="SSF51366">
    <property type="entry name" value="Ribulose-phoshate binding barrel"/>
    <property type="match status" value="1"/>
</dbReference>
<comment type="pathway">
    <text evidence="3 7">Amino-sugar metabolism; N-acetylneuraminate degradation; D-fructose 6-phosphate from N-acetylneuraminate: step 3/5.</text>
</comment>
<comment type="similarity">
    <text evidence="4 7">Belongs to the NanE family.</text>
</comment>
<dbReference type="NCBIfam" id="NF002231">
    <property type="entry name" value="PRK01130.1"/>
    <property type="match status" value="1"/>
</dbReference>
<dbReference type="UniPathway" id="UPA00629">
    <property type="reaction ID" value="UER00682"/>
</dbReference>
<evidence type="ECO:0000256" key="7">
    <source>
        <dbReference type="HAMAP-Rule" id="MF_01235"/>
    </source>
</evidence>
<evidence type="ECO:0000256" key="5">
    <source>
        <dbReference type="ARBA" id="ARBA00023235"/>
    </source>
</evidence>
<dbReference type="Gene3D" id="3.20.20.70">
    <property type="entry name" value="Aldolase class I"/>
    <property type="match status" value="1"/>
</dbReference>
<dbReference type="KEGG" id="jeh:EJN90_09475"/>
<sequence>MEQFSLKSLKGKLIVSCQALEDEPLHSPHIMSKMALAAYQGGASGIRANGYEDIVAIKKEVPLPVIGILKKEYENYKVFITPTLSEVEKVVAAGADMIAVDATSRKRPDGLDLETFIKEIKLRYKDLPVMADISTIDEAEKAEKLGFDCISTTLVGYTEETEGQKLYSEDFILLKEILEKIKIPVIAEGNVITPEMAKRCLEVGAYAVVVGGAITRPQQITERFIELIKGS</sequence>
<gene>
    <name evidence="7" type="primary">nanE</name>
    <name evidence="8" type="ORF">EJN90_09475</name>
</gene>
<dbReference type="InterPro" id="IPR011060">
    <property type="entry name" value="RibuloseP-bd_barrel"/>
</dbReference>
<dbReference type="CDD" id="cd04729">
    <property type="entry name" value="NanE"/>
    <property type="match status" value="1"/>
</dbReference>
<dbReference type="InterPro" id="IPR013785">
    <property type="entry name" value="Aldolase_TIM"/>
</dbReference>
<accession>A0A3Q9BLQ1</accession>
<dbReference type="EC" id="5.1.3.9" evidence="7"/>
<dbReference type="InterPro" id="IPR007260">
    <property type="entry name" value="NanE"/>
</dbReference>
<dbReference type="Pfam" id="PF04131">
    <property type="entry name" value="NanE"/>
    <property type="match status" value="1"/>
</dbReference>
<keyword evidence="6 7" id="KW-0119">Carbohydrate metabolism</keyword>
<dbReference type="FunFam" id="3.20.20.70:FF:000035">
    <property type="entry name" value="Putative N-acetylmannosamine-6-phosphate 2-epimerase"/>
    <property type="match status" value="1"/>
</dbReference>
<name>A0A3Q9BLQ1_9LACT</name>
<organism evidence="8 9">
    <name type="scientific">Jeotgalibaca ciconiae</name>
    <dbReference type="NCBI Taxonomy" id="2496265"/>
    <lineage>
        <taxon>Bacteria</taxon>
        <taxon>Bacillati</taxon>
        <taxon>Bacillota</taxon>
        <taxon>Bacilli</taxon>
        <taxon>Lactobacillales</taxon>
        <taxon>Carnobacteriaceae</taxon>
        <taxon>Jeotgalibaca</taxon>
    </lineage>
</organism>
<dbReference type="GO" id="GO:0006053">
    <property type="term" value="P:N-acetylmannosamine catabolic process"/>
    <property type="evidence" value="ECO:0007669"/>
    <property type="project" value="TreeGrafter"/>
</dbReference>
<proteinExistence type="inferred from homology"/>
<dbReference type="Proteomes" id="UP000273326">
    <property type="component" value="Chromosome"/>
</dbReference>
<evidence type="ECO:0000313" key="8">
    <source>
        <dbReference type="EMBL" id="AZP04851.1"/>
    </source>
</evidence>
<dbReference type="GO" id="GO:0019262">
    <property type="term" value="P:N-acetylneuraminate catabolic process"/>
    <property type="evidence" value="ECO:0007669"/>
    <property type="project" value="UniProtKB-UniRule"/>
</dbReference>
<evidence type="ECO:0000256" key="4">
    <source>
        <dbReference type="ARBA" id="ARBA00007439"/>
    </source>
</evidence>
<protein>
    <recommendedName>
        <fullName evidence="7">Putative N-acetylmannosamine-6-phosphate 2-epimerase</fullName>
        <ecNumber evidence="7">5.1.3.9</ecNumber>
    </recommendedName>
    <alternativeName>
        <fullName evidence="7">ManNAc-6-P epimerase</fullName>
    </alternativeName>
</protein>
<evidence type="ECO:0000313" key="9">
    <source>
        <dbReference type="Proteomes" id="UP000273326"/>
    </source>
</evidence>
<dbReference type="EMBL" id="CP034465">
    <property type="protein sequence ID" value="AZP04851.1"/>
    <property type="molecule type" value="Genomic_DNA"/>
</dbReference>
<evidence type="ECO:0000256" key="6">
    <source>
        <dbReference type="ARBA" id="ARBA00023277"/>
    </source>
</evidence>
<dbReference type="RefSeq" id="WP_126110657.1">
    <property type="nucleotide sequence ID" value="NZ_CP034465.1"/>
</dbReference>
<keyword evidence="9" id="KW-1185">Reference proteome</keyword>
<dbReference type="HAMAP" id="MF_01235">
    <property type="entry name" value="ManNAc6P_epimer"/>
    <property type="match status" value="1"/>
</dbReference>
<reference evidence="9" key="1">
    <citation type="submission" date="2018-12" db="EMBL/GenBank/DDBJ databases">
        <title>Complete genome sequencing of Jeotgalibaca sp. H21T32.</title>
        <authorList>
            <person name="Bae J.-W."/>
            <person name="Lee S.-Y."/>
        </authorList>
    </citation>
    <scope>NUCLEOTIDE SEQUENCE [LARGE SCALE GENOMIC DNA]</scope>
    <source>
        <strain evidence="9">H21T32</strain>
    </source>
</reference>
<keyword evidence="5 7" id="KW-0413">Isomerase</keyword>
<dbReference type="AlphaFoldDB" id="A0A3Q9BLQ1"/>
<dbReference type="GO" id="GO:0005975">
    <property type="term" value="P:carbohydrate metabolic process"/>
    <property type="evidence" value="ECO:0007669"/>
    <property type="project" value="UniProtKB-UniRule"/>
</dbReference>
<comment type="function">
    <text evidence="2 7">Converts N-acetylmannosamine-6-phosphate (ManNAc-6-P) to N-acetylglucosamine-6-phosphate (GlcNAc-6-P).</text>
</comment>
<evidence type="ECO:0000256" key="2">
    <source>
        <dbReference type="ARBA" id="ARBA00002147"/>
    </source>
</evidence>
<dbReference type="OrthoDB" id="9781704at2"/>
<dbReference type="PANTHER" id="PTHR36204">
    <property type="entry name" value="N-ACETYLMANNOSAMINE-6-PHOSPHATE 2-EPIMERASE-RELATED"/>
    <property type="match status" value="1"/>
</dbReference>
<dbReference type="PANTHER" id="PTHR36204:SF1">
    <property type="entry name" value="N-ACETYLMANNOSAMINE-6-PHOSPHATE 2-EPIMERASE-RELATED"/>
    <property type="match status" value="1"/>
</dbReference>